<dbReference type="Proteomes" id="UP000265515">
    <property type="component" value="Unassembled WGS sequence"/>
</dbReference>
<accession>A0A388L927</accession>
<name>A0A388L927_CHABU</name>
<evidence type="ECO:0000313" key="1">
    <source>
        <dbReference type="EMBL" id="GBG78742.1"/>
    </source>
</evidence>
<comment type="caution">
    <text evidence="1">The sequence shown here is derived from an EMBL/GenBank/DDBJ whole genome shotgun (WGS) entry which is preliminary data.</text>
</comment>
<evidence type="ECO:0000313" key="2">
    <source>
        <dbReference type="Proteomes" id="UP000265515"/>
    </source>
</evidence>
<organism evidence="1 2">
    <name type="scientific">Chara braunii</name>
    <name type="common">Braun's stonewort</name>
    <dbReference type="NCBI Taxonomy" id="69332"/>
    <lineage>
        <taxon>Eukaryota</taxon>
        <taxon>Viridiplantae</taxon>
        <taxon>Streptophyta</taxon>
        <taxon>Charophyceae</taxon>
        <taxon>Charales</taxon>
        <taxon>Characeae</taxon>
        <taxon>Chara</taxon>
    </lineage>
</organism>
<protein>
    <submittedName>
        <fullName evidence="1">Uncharacterized protein</fullName>
    </submittedName>
</protein>
<keyword evidence="2" id="KW-1185">Reference proteome</keyword>
<reference evidence="1 2" key="1">
    <citation type="journal article" date="2018" name="Cell">
        <title>The Chara Genome: Secondary Complexity and Implications for Plant Terrestrialization.</title>
        <authorList>
            <person name="Nishiyama T."/>
            <person name="Sakayama H."/>
            <person name="Vries J.D."/>
            <person name="Buschmann H."/>
            <person name="Saint-Marcoux D."/>
            <person name="Ullrich K.K."/>
            <person name="Haas F.B."/>
            <person name="Vanderstraeten L."/>
            <person name="Becker D."/>
            <person name="Lang D."/>
            <person name="Vosolsobe S."/>
            <person name="Rombauts S."/>
            <person name="Wilhelmsson P.K.I."/>
            <person name="Janitza P."/>
            <person name="Kern R."/>
            <person name="Heyl A."/>
            <person name="Rumpler F."/>
            <person name="Villalobos L.I.A.C."/>
            <person name="Clay J.M."/>
            <person name="Skokan R."/>
            <person name="Toyoda A."/>
            <person name="Suzuki Y."/>
            <person name="Kagoshima H."/>
            <person name="Schijlen E."/>
            <person name="Tajeshwar N."/>
            <person name="Catarino B."/>
            <person name="Hetherington A.J."/>
            <person name="Saltykova A."/>
            <person name="Bonnot C."/>
            <person name="Breuninger H."/>
            <person name="Symeonidi A."/>
            <person name="Radhakrishnan G.V."/>
            <person name="Van Nieuwerburgh F."/>
            <person name="Deforce D."/>
            <person name="Chang C."/>
            <person name="Karol K.G."/>
            <person name="Hedrich R."/>
            <person name="Ulvskov P."/>
            <person name="Glockner G."/>
            <person name="Delwiche C.F."/>
            <person name="Petrasek J."/>
            <person name="Van de Peer Y."/>
            <person name="Friml J."/>
            <person name="Beilby M."/>
            <person name="Dolan L."/>
            <person name="Kohara Y."/>
            <person name="Sugano S."/>
            <person name="Fujiyama A."/>
            <person name="Delaux P.-M."/>
            <person name="Quint M."/>
            <person name="TheiBen G."/>
            <person name="Hagemann M."/>
            <person name="Harholt J."/>
            <person name="Dunand C."/>
            <person name="Zachgo S."/>
            <person name="Langdale J."/>
            <person name="Maumus F."/>
            <person name="Straeten D.V.D."/>
            <person name="Gould S.B."/>
            <person name="Rensing S.A."/>
        </authorList>
    </citation>
    <scope>NUCLEOTIDE SEQUENCE [LARGE SCALE GENOMIC DNA]</scope>
    <source>
        <strain evidence="1 2">S276</strain>
    </source>
</reference>
<dbReference type="Gramene" id="GBG78742">
    <property type="protein sequence ID" value="GBG78742"/>
    <property type="gene ID" value="CBR_g27966"/>
</dbReference>
<gene>
    <name evidence="1" type="ORF">CBR_g27966</name>
</gene>
<sequence length="178" mass="20117">MARRVAVFSSWETDCVMLLPQGGTDGTAISRTEFVVRVSSFNVWESMDGWIGVLDSKLARGEERRREEGRQMIMTRILVSASEVLHDERPGAKRKEIPVRTASTVVALILFCRGHWKREGLRLDHFSLFPPCLFPFWKQGLEFTRCDAVEYRWWCSQGIPLGILLPSGGLGLHPRGGG</sequence>
<dbReference type="AlphaFoldDB" id="A0A388L927"/>
<proteinExistence type="predicted"/>
<dbReference type="EMBL" id="BFEA01000302">
    <property type="protein sequence ID" value="GBG78742.1"/>
    <property type="molecule type" value="Genomic_DNA"/>
</dbReference>